<dbReference type="EMBL" id="CAJOAX010009324">
    <property type="protein sequence ID" value="CAF4053818.1"/>
    <property type="molecule type" value="Genomic_DNA"/>
</dbReference>
<comment type="caution">
    <text evidence="16">The sequence shown here is derived from an EMBL/GenBank/DDBJ whole genome shotgun (WGS) entry which is preliminary data.</text>
</comment>
<accession>A0A819SB76</accession>
<dbReference type="InterPro" id="IPR023801">
    <property type="entry name" value="His_deacetylse_dom"/>
</dbReference>
<dbReference type="SUPFAM" id="SSF52768">
    <property type="entry name" value="Arginase/deacetylase"/>
    <property type="match status" value="1"/>
</dbReference>
<gene>
    <name evidence="16" type="ORF">OTI717_LOCUS31783</name>
</gene>
<dbReference type="GO" id="GO:0040029">
    <property type="term" value="P:epigenetic regulation of gene expression"/>
    <property type="evidence" value="ECO:0007669"/>
    <property type="project" value="TreeGrafter"/>
</dbReference>
<dbReference type="InterPro" id="IPR023696">
    <property type="entry name" value="Ureohydrolase_dom_sf"/>
</dbReference>
<dbReference type="GO" id="GO:0141221">
    <property type="term" value="F:histone deacetylase activity, hydrolytic mechanism"/>
    <property type="evidence" value="ECO:0007669"/>
    <property type="project" value="UniProtKB-EC"/>
</dbReference>
<dbReference type="FunFam" id="3.40.800.20:FF:000009">
    <property type="entry name" value="Histone deacetylase 11"/>
    <property type="match status" value="1"/>
</dbReference>
<dbReference type="GO" id="GO:0000118">
    <property type="term" value="C:histone deacetylase complex"/>
    <property type="evidence" value="ECO:0007669"/>
    <property type="project" value="TreeGrafter"/>
</dbReference>
<evidence type="ECO:0000313" key="16">
    <source>
        <dbReference type="EMBL" id="CAF4053818.1"/>
    </source>
</evidence>
<dbReference type="Proteomes" id="UP000663823">
    <property type="component" value="Unassembled WGS sequence"/>
</dbReference>
<evidence type="ECO:0000256" key="7">
    <source>
        <dbReference type="ARBA" id="ARBA00023015"/>
    </source>
</evidence>
<comment type="catalytic activity">
    <reaction evidence="10">
        <text>N(6)-acetyl-L-lysyl-[histone] + H2O = L-lysyl-[histone] + acetate</text>
        <dbReference type="Rhea" id="RHEA:58196"/>
        <dbReference type="Rhea" id="RHEA-COMP:9845"/>
        <dbReference type="Rhea" id="RHEA-COMP:11338"/>
        <dbReference type="ChEBI" id="CHEBI:15377"/>
        <dbReference type="ChEBI" id="CHEBI:29969"/>
        <dbReference type="ChEBI" id="CHEBI:30089"/>
        <dbReference type="ChEBI" id="CHEBI:61930"/>
        <dbReference type="EC" id="3.5.1.98"/>
    </reaction>
</comment>
<evidence type="ECO:0000259" key="15">
    <source>
        <dbReference type="Pfam" id="PF00850"/>
    </source>
</evidence>
<dbReference type="AlphaFoldDB" id="A0A819SB76"/>
<keyword evidence="14" id="KW-0472">Membrane</keyword>
<organism evidence="16 17">
    <name type="scientific">Rotaria sordida</name>
    <dbReference type="NCBI Taxonomy" id="392033"/>
    <lineage>
        <taxon>Eukaryota</taxon>
        <taxon>Metazoa</taxon>
        <taxon>Spiralia</taxon>
        <taxon>Gnathifera</taxon>
        <taxon>Rotifera</taxon>
        <taxon>Eurotatoria</taxon>
        <taxon>Bdelloidea</taxon>
        <taxon>Philodinida</taxon>
        <taxon>Philodinidae</taxon>
        <taxon>Rotaria</taxon>
    </lineage>
</organism>
<keyword evidence="6" id="KW-0156">Chromatin regulator</keyword>
<evidence type="ECO:0000256" key="13">
    <source>
        <dbReference type="ARBA" id="ARBA00072450"/>
    </source>
</evidence>
<evidence type="ECO:0000256" key="10">
    <source>
        <dbReference type="ARBA" id="ARBA00048287"/>
    </source>
</evidence>
<feature type="domain" description="Histone deacetylase" evidence="15">
    <location>
        <begin position="168"/>
        <end position="424"/>
    </location>
</feature>
<evidence type="ECO:0000256" key="2">
    <source>
        <dbReference type="ARBA" id="ARBA00005947"/>
    </source>
</evidence>
<feature type="transmembrane region" description="Helical" evidence="14">
    <location>
        <begin position="32"/>
        <end position="59"/>
    </location>
</feature>
<keyword evidence="14" id="KW-1133">Transmembrane helix</keyword>
<evidence type="ECO:0000256" key="14">
    <source>
        <dbReference type="SAM" id="Phobius"/>
    </source>
</evidence>
<protein>
    <recommendedName>
        <fullName evidence="13">Histone deacetylase 11</fullName>
        <ecNumber evidence="3">3.5.1.98</ecNumber>
    </recommendedName>
</protein>
<sequence length="435" mass="50127">MIDFHVHHIYPEKEQYNVIDVLLIGAGHTLKICGYLIVNLIAFIIVLHFAGMTISWFFFDLIHPLHINFQFLLLRRDCLLLSKLIRRKISLSEELDKKRQLRNERILNNTFPLFLNDTLTLPNDDSSPIILIDTLCELLIRFANFVSMSIALATFEVFASTRKPPLIAEAKMIINETIVSPNEVTREDLLVVHTKRYLSSLQWSARVAFVLEVPSVALLPNFIVQWRVLRQLRYHTGGTVLAGKLALERGWSINVGGGFHHCSSDHGGGFCAYADLTLLIKNLFMYYPDRGNGHERDFMNDERVFIMDMYNRLIYPRDHQAKNAIRCKIELKHHTNDKTYLRLLHINLEKSLNEFQPDFVVYNAGTDILQGDPFGNLNITPEGVIIRDEIVFTKCIRERNIPIVMCTSGGYQQTNARVIADSILNLYTKKLISWQ</sequence>
<evidence type="ECO:0000256" key="11">
    <source>
        <dbReference type="ARBA" id="ARBA00059784"/>
    </source>
</evidence>
<evidence type="ECO:0000256" key="1">
    <source>
        <dbReference type="ARBA" id="ARBA00004123"/>
    </source>
</evidence>
<dbReference type="InterPro" id="IPR037138">
    <property type="entry name" value="His_deacetylse_dom_sf"/>
</dbReference>
<comment type="function">
    <text evidence="11">Responsible for the deacetylation of lysine residues on the N-terminal part of the core histones (H2A, H2B, H3 and H4). Histone deacetylation gives a tag for epigenetic repression and plays an important role in transcriptional regulation, cell cycle progression and developmental events. Histone deacetylases act via the formation of large multiprotein complexes.</text>
</comment>
<name>A0A819SB76_9BILA</name>
<keyword evidence="14" id="KW-0812">Transmembrane</keyword>
<keyword evidence="8" id="KW-0804">Transcription</keyword>
<reference evidence="16" key="1">
    <citation type="submission" date="2021-02" db="EMBL/GenBank/DDBJ databases">
        <authorList>
            <person name="Nowell W R."/>
        </authorList>
    </citation>
    <scope>NUCLEOTIDE SEQUENCE</scope>
</reference>
<comment type="subunit">
    <text evidence="12">Interacts with HDAC6.</text>
</comment>
<dbReference type="PANTHER" id="PTHR10625:SF23">
    <property type="entry name" value="HISTONE DEACETYLASE 11"/>
    <property type="match status" value="1"/>
</dbReference>
<comment type="subcellular location">
    <subcellularLocation>
        <location evidence="1">Nucleus</location>
    </subcellularLocation>
</comment>
<evidence type="ECO:0000256" key="12">
    <source>
        <dbReference type="ARBA" id="ARBA00065154"/>
    </source>
</evidence>
<evidence type="ECO:0000256" key="3">
    <source>
        <dbReference type="ARBA" id="ARBA00012111"/>
    </source>
</evidence>
<evidence type="ECO:0000256" key="9">
    <source>
        <dbReference type="ARBA" id="ARBA00023242"/>
    </source>
</evidence>
<keyword evidence="9" id="KW-0539">Nucleus</keyword>
<dbReference type="Pfam" id="PF00850">
    <property type="entry name" value="Hist_deacetyl"/>
    <property type="match status" value="1"/>
</dbReference>
<evidence type="ECO:0000256" key="4">
    <source>
        <dbReference type="ARBA" id="ARBA00022491"/>
    </source>
</evidence>
<evidence type="ECO:0000256" key="5">
    <source>
        <dbReference type="ARBA" id="ARBA00022801"/>
    </source>
</evidence>
<keyword evidence="7" id="KW-0805">Transcription regulation</keyword>
<keyword evidence="5" id="KW-0378">Hydrolase</keyword>
<evidence type="ECO:0000256" key="8">
    <source>
        <dbReference type="ARBA" id="ARBA00023163"/>
    </source>
</evidence>
<proteinExistence type="inferred from homology"/>
<dbReference type="InterPro" id="IPR044150">
    <property type="entry name" value="HDAC_classIV"/>
</dbReference>
<dbReference type="PANTHER" id="PTHR10625">
    <property type="entry name" value="HISTONE DEACETYLASE HDAC1-RELATED"/>
    <property type="match status" value="1"/>
</dbReference>
<dbReference type="Gene3D" id="3.40.800.20">
    <property type="entry name" value="Histone deacetylase domain"/>
    <property type="match status" value="1"/>
</dbReference>
<comment type="similarity">
    <text evidence="2">Belongs to the histone deacetylase family.</text>
</comment>
<evidence type="ECO:0000313" key="17">
    <source>
        <dbReference type="Proteomes" id="UP000663823"/>
    </source>
</evidence>
<dbReference type="CDD" id="cd09993">
    <property type="entry name" value="HDAC_classIV"/>
    <property type="match status" value="1"/>
</dbReference>
<keyword evidence="4" id="KW-0678">Repressor</keyword>
<dbReference type="EC" id="3.5.1.98" evidence="3"/>
<evidence type="ECO:0000256" key="6">
    <source>
        <dbReference type="ARBA" id="ARBA00022853"/>
    </source>
</evidence>